<dbReference type="Gene3D" id="3.40.640.10">
    <property type="entry name" value="Type I PLP-dependent aspartate aminotransferase-like (Major domain)"/>
    <property type="match status" value="1"/>
</dbReference>
<evidence type="ECO:0000259" key="13">
    <source>
        <dbReference type="Pfam" id="PF00155"/>
    </source>
</evidence>
<gene>
    <name evidence="14" type="ORF">Acaty_c2474</name>
</gene>
<dbReference type="InterPro" id="IPR015421">
    <property type="entry name" value="PyrdxlP-dep_Trfase_major"/>
</dbReference>
<dbReference type="InterPro" id="IPR001917">
    <property type="entry name" value="Aminotrans_II_pyridoxalP_BS"/>
</dbReference>
<dbReference type="GO" id="GO:0030170">
    <property type="term" value="F:pyridoxal phosphate binding"/>
    <property type="evidence" value="ECO:0007669"/>
    <property type="project" value="InterPro"/>
</dbReference>
<protein>
    <recommendedName>
        <fullName evidence="5">8-amino-7-oxononanoate synthase</fullName>
        <ecNumber evidence="5">2.3.1.47</ecNumber>
    </recommendedName>
    <alternativeName>
        <fullName evidence="9">7-keto-8-amino-pelargonic acid synthase</fullName>
    </alternativeName>
    <alternativeName>
        <fullName evidence="10">8-amino-7-ketopelargonate synthase</fullName>
    </alternativeName>
</protein>
<dbReference type="eggNOG" id="COG0156">
    <property type="taxonomic scope" value="Bacteria"/>
</dbReference>
<keyword evidence="14" id="KW-0012">Acyltransferase</keyword>
<evidence type="ECO:0000256" key="11">
    <source>
        <dbReference type="ARBA" id="ARBA00047715"/>
    </source>
</evidence>
<comment type="pathway">
    <text evidence="2">Cofactor biosynthesis; biotin biosynthesis.</text>
</comment>
<dbReference type="EC" id="2.3.1.47" evidence="5"/>
<evidence type="ECO:0000256" key="4">
    <source>
        <dbReference type="ARBA" id="ARBA00011738"/>
    </source>
</evidence>
<dbReference type="PANTHER" id="PTHR13693:SF100">
    <property type="entry name" value="8-AMINO-7-OXONONANOATE SYNTHASE"/>
    <property type="match status" value="1"/>
</dbReference>
<evidence type="ECO:0000313" key="14">
    <source>
        <dbReference type="EMBL" id="AIA56318.1"/>
    </source>
</evidence>
<keyword evidence="7" id="KW-0093">Biotin biosynthesis</keyword>
<evidence type="ECO:0000256" key="2">
    <source>
        <dbReference type="ARBA" id="ARBA00004746"/>
    </source>
</evidence>
<dbReference type="Pfam" id="PF00155">
    <property type="entry name" value="Aminotran_1_2"/>
    <property type="match status" value="1"/>
</dbReference>
<dbReference type="GO" id="GO:0008710">
    <property type="term" value="F:8-amino-7-oxononanoate synthase activity"/>
    <property type="evidence" value="ECO:0007669"/>
    <property type="project" value="UniProtKB-EC"/>
</dbReference>
<dbReference type="PROSITE" id="PS00599">
    <property type="entry name" value="AA_TRANSFER_CLASS_2"/>
    <property type="match status" value="1"/>
</dbReference>
<evidence type="ECO:0000256" key="8">
    <source>
        <dbReference type="ARBA" id="ARBA00022898"/>
    </source>
</evidence>
<dbReference type="HOGENOM" id="CLU_015846_11_2_6"/>
<dbReference type="InterPro" id="IPR015422">
    <property type="entry name" value="PyrdxlP-dep_Trfase_small"/>
</dbReference>
<comment type="similarity">
    <text evidence="3">Belongs to the class-II pyridoxal-phosphate-dependent aminotransferase family. BioF subfamily.</text>
</comment>
<organism evidence="14 15">
    <name type="scientific">Acidithiobacillus caldus (strain ATCC 51756 / DSM 8584 / KU)</name>
    <dbReference type="NCBI Taxonomy" id="637389"/>
    <lineage>
        <taxon>Bacteria</taxon>
        <taxon>Pseudomonadati</taxon>
        <taxon>Pseudomonadota</taxon>
        <taxon>Acidithiobacillia</taxon>
        <taxon>Acidithiobacillales</taxon>
        <taxon>Acidithiobacillaceae</taxon>
        <taxon>Acidithiobacillus</taxon>
    </lineage>
</organism>
<comment type="catalytic activity">
    <reaction evidence="11">
        <text>6-carboxyhexanoyl-[ACP] + L-alanine + H(+) = (8S)-8-amino-7-oxononanoate + holo-[ACP] + CO2</text>
        <dbReference type="Rhea" id="RHEA:42288"/>
        <dbReference type="Rhea" id="RHEA-COMP:9685"/>
        <dbReference type="Rhea" id="RHEA-COMP:9955"/>
        <dbReference type="ChEBI" id="CHEBI:15378"/>
        <dbReference type="ChEBI" id="CHEBI:16526"/>
        <dbReference type="ChEBI" id="CHEBI:57972"/>
        <dbReference type="ChEBI" id="CHEBI:64479"/>
        <dbReference type="ChEBI" id="CHEBI:78846"/>
        <dbReference type="ChEBI" id="CHEBI:149468"/>
        <dbReference type="EC" id="2.3.1.47"/>
    </reaction>
</comment>
<evidence type="ECO:0000256" key="9">
    <source>
        <dbReference type="ARBA" id="ARBA00032610"/>
    </source>
</evidence>
<dbReference type="InterPro" id="IPR050087">
    <property type="entry name" value="AON_synthase_class-II"/>
</dbReference>
<dbReference type="Gene3D" id="3.90.1150.10">
    <property type="entry name" value="Aspartate Aminotransferase, domain 1"/>
    <property type="match status" value="1"/>
</dbReference>
<dbReference type="GeneID" id="92932538"/>
<evidence type="ECO:0000256" key="3">
    <source>
        <dbReference type="ARBA" id="ARBA00010008"/>
    </source>
</evidence>
<evidence type="ECO:0000256" key="5">
    <source>
        <dbReference type="ARBA" id="ARBA00013187"/>
    </source>
</evidence>
<proteinExistence type="inferred from homology"/>
<accession>A0A059ZXZ5</accession>
<evidence type="ECO:0000256" key="6">
    <source>
        <dbReference type="ARBA" id="ARBA00022679"/>
    </source>
</evidence>
<evidence type="ECO:0000313" key="15">
    <source>
        <dbReference type="Proteomes" id="UP000005522"/>
    </source>
</evidence>
<evidence type="ECO:0000256" key="7">
    <source>
        <dbReference type="ARBA" id="ARBA00022756"/>
    </source>
</evidence>
<dbReference type="EMBL" id="CP005986">
    <property type="protein sequence ID" value="AIA56318.1"/>
    <property type="molecule type" value="Genomic_DNA"/>
</dbReference>
<evidence type="ECO:0000256" key="10">
    <source>
        <dbReference type="ARBA" id="ARBA00033381"/>
    </source>
</evidence>
<feature type="domain" description="Aminotransferase class I/classII large" evidence="13">
    <location>
        <begin position="44"/>
        <end position="381"/>
    </location>
</feature>
<dbReference type="RefSeq" id="WP_004869073.1">
    <property type="nucleotide sequence ID" value="NZ_CP005986.1"/>
</dbReference>
<comment type="subunit">
    <text evidence="4">Homodimer.</text>
</comment>
<dbReference type="GO" id="GO:0009102">
    <property type="term" value="P:biotin biosynthetic process"/>
    <property type="evidence" value="ECO:0007669"/>
    <property type="project" value="UniProtKB-KW"/>
</dbReference>
<dbReference type="Proteomes" id="UP000005522">
    <property type="component" value="Chromosome"/>
</dbReference>
<evidence type="ECO:0000256" key="12">
    <source>
        <dbReference type="RuleBase" id="RU003693"/>
    </source>
</evidence>
<dbReference type="PANTHER" id="PTHR13693">
    <property type="entry name" value="CLASS II AMINOTRANSFERASE/8-AMINO-7-OXONONANOATE SYNTHASE"/>
    <property type="match status" value="1"/>
</dbReference>
<dbReference type="AlphaFoldDB" id="A0A059ZXZ5"/>
<keyword evidence="8 12" id="KW-0663">Pyridoxal phosphate</keyword>
<dbReference type="SUPFAM" id="SSF53383">
    <property type="entry name" value="PLP-dependent transferases"/>
    <property type="match status" value="1"/>
</dbReference>
<name>A0A059ZXZ5_ACICK</name>
<comment type="cofactor">
    <cofactor evidence="1 12">
        <name>pyridoxal 5'-phosphate</name>
        <dbReference type="ChEBI" id="CHEBI:597326"/>
    </cofactor>
</comment>
<evidence type="ECO:0000256" key="1">
    <source>
        <dbReference type="ARBA" id="ARBA00001933"/>
    </source>
</evidence>
<sequence>MDSLAHKWRAEQQQWRVQGLSRSLESLDRVGGEGLRFRDAEGRELLSFASNDYLALSGHPELRRAAVAELGHSGVGAGAAPLLGGERPVHAALAKALAAWLGEEAVLLFGSGYLANLGLVQALVGRKDRLYADRLNHASLVDAARLSGASLQRYRHGDPEDLARRLRQGGGGRAWILSDGVFSMDGDIAPLPELLDLARQYDAVLILDEAHAFGVLGEGGRGSLAHFAIEQPGPLLRMGTLGKAFGVYGAFVAGPQWLVDVLRQRARSFIYHTALPPALAAASLAALTLLRGAEAERRHLHALRRRLREALPQGPWLPSESPIQALLLRDNGRALAMSARLREAGFYCPAVRPPTVPAHSARLRITLSAGHGTAEVDALALALQSALAVS</sequence>
<dbReference type="InterPro" id="IPR004839">
    <property type="entry name" value="Aminotransferase_I/II_large"/>
</dbReference>
<dbReference type="InterPro" id="IPR015424">
    <property type="entry name" value="PyrdxlP-dep_Trfase"/>
</dbReference>
<keyword evidence="6 14" id="KW-0808">Transferase</keyword>
<reference evidence="14 15" key="1">
    <citation type="journal article" date="2009" name="J. Bacteriol.">
        <title>Draft genome sequence of the extremely acidophilic bacterium Acidithiobacillus caldus ATCC 51756 reveals metabolic versatility in the genus Acidithiobacillus.</title>
        <authorList>
            <person name="Valdes J."/>
            <person name="Quatrini R."/>
            <person name="Hallberg K."/>
            <person name="Dopson M."/>
            <person name="Valenzuela P.D."/>
            <person name="Holmes D.S."/>
        </authorList>
    </citation>
    <scope>NUCLEOTIDE SEQUENCE [LARGE SCALE GENOMIC DNA]</scope>
    <source>
        <strain evidence="15">ATCC 51756 / DSM 8584 / KU</strain>
    </source>
</reference>
<dbReference type="KEGG" id="acz:Acaty_c2474"/>